<comment type="caution">
    <text evidence="1">The sequence shown here is derived from an EMBL/GenBank/DDBJ whole genome shotgun (WGS) entry which is preliminary data.</text>
</comment>
<keyword evidence="2" id="KW-1185">Reference proteome</keyword>
<evidence type="ECO:0000313" key="1">
    <source>
        <dbReference type="EMBL" id="PIE94751.1"/>
    </source>
</evidence>
<organism evidence="1 2">
    <name type="scientific">Bacillus fungorum</name>
    <dbReference type="NCBI Taxonomy" id="2039284"/>
    <lineage>
        <taxon>Bacteria</taxon>
        <taxon>Bacillati</taxon>
        <taxon>Bacillota</taxon>
        <taxon>Bacilli</taxon>
        <taxon>Bacillales</taxon>
        <taxon>Bacillaceae</taxon>
        <taxon>Bacillus</taxon>
    </lineage>
</organism>
<dbReference type="Proteomes" id="UP000228484">
    <property type="component" value="Unassembled WGS sequence"/>
</dbReference>
<name>A0A2G6QDD3_9BACI</name>
<dbReference type="InterPro" id="IPR008983">
    <property type="entry name" value="Tumour_necrosis_fac-like_dom"/>
</dbReference>
<dbReference type="EMBL" id="NWUW01000008">
    <property type="protein sequence ID" value="PIE94751.1"/>
    <property type="molecule type" value="Genomic_DNA"/>
</dbReference>
<dbReference type="AlphaFoldDB" id="A0A2G6QDD3"/>
<keyword evidence="1" id="KW-0176">Collagen</keyword>
<proteinExistence type="predicted"/>
<reference evidence="1 2" key="1">
    <citation type="submission" date="2017-09" db="EMBL/GenBank/DDBJ databases">
        <title>Biocontrol bacteria screening and application from spent mushroom substrate.</title>
        <authorList>
            <person name="Sun X."/>
        </authorList>
    </citation>
    <scope>NUCLEOTIDE SEQUENCE [LARGE SCALE GENOMIC DNA]</scope>
    <source>
        <strain evidence="1 2">100374</strain>
    </source>
</reference>
<protein>
    <submittedName>
        <fullName evidence="1">Collagen-like triple helix repeat-containing protein</fullName>
    </submittedName>
</protein>
<accession>A0A2G6QDD3</accession>
<gene>
    <name evidence="1" type="ORF">CO726_14420</name>
</gene>
<sequence length="183" mass="19018">MILIDYKNKDIFNKFPFMDINHIILPHYPSGPTGVTGSTGTAGVGLTNYLYAFDTTNQSIVVGGNVTFNTNGPIIGTALTHIASTGNIIINTLGTYVAEFQLESSRENQFSFALNGIPIPGGPFGTGSPHSVNQGTVAFTVTLVPSTLTLINNTSSAGTITLSNSDGGSLTNVSASISIFQVG</sequence>
<dbReference type="Gene3D" id="2.60.120.40">
    <property type="match status" value="1"/>
</dbReference>
<evidence type="ECO:0000313" key="2">
    <source>
        <dbReference type="Proteomes" id="UP000228484"/>
    </source>
</evidence>